<feature type="compositionally biased region" description="Basic and acidic residues" evidence="1">
    <location>
        <begin position="101"/>
        <end position="114"/>
    </location>
</feature>
<evidence type="ECO:0000313" key="2">
    <source>
        <dbReference type="EMBL" id="GAA4867490.1"/>
    </source>
</evidence>
<evidence type="ECO:0008006" key="4">
    <source>
        <dbReference type="Google" id="ProtNLM"/>
    </source>
</evidence>
<name>A0ABP9EA09_9GAMM</name>
<accession>A0ABP9EA09</accession>
<dbReference type="RefSeq" id="WP_345295321.1">
    <property type="nucleotide sequence ID" value="NZ_BAABJY010000002.1"/>
</dbReference>
<sequence length="268" mass="28807">MAFTRAQAEGLLNKPEMALYDDSRINSLRGMSPADLAKRIDRARKARDRARDLLQRQTLATRDRAVGKRSATGDANLRSKRKAELLADILKRFEAQSSAAGEREKAAGKREKAAGKPASPARRGNSKPAESTGKSAAPSAPGKKAVGKPAKRATKQASGRRAIEDRKAAATAGAKAGKAEGSAKPISAKRALANTRKLLEAKQARERAGQPWQKLDPGQDHQPQAGSQSPRAAEQAEELHAGESRIPPIQGSISTRDRKHQGRRDRRG</sequence>
<feature type="compositionally biased region" description="Basic residues" evidence="1">
    <location>
        <begin position="145"/>
        <end position="154"/>
    </location>
</feature>
<dbReference type="EMBL" id="BAABJY010000002">
    <property type="protein sequence ID" value="GAA4867490.1"/>
    <property type="molecule type" value="Genomic_DNA"/>
</dbReference>
<feature type="compositionally biased region" description="Low complexity" evidence="1">
    <location>
        <begin position="133"/>
        <end position="144"/>
    </location>
</feature>
<feature type="compositionally biased region" description="Basic residues" evidence="1">
    <location>
        <begin position="257"/>
        <end position="268"/>
    </location>
</feature>
<organism evidence="2 3">
    <name type="scientific">Luteimonas vadosa</name>
    <dbReference type="NCBI Taxonomy" id="1165507"/>
    <lineage>
        <taxon>Bacteria</taxon>
        <taxon>Pseudomonadati</taxon>
        <taxon>Pseudomonadota</taxon>
        <taxon>Gammaproteobacteria</taxon>
        <taxon>Lysobacterales</taxon>
        <taxon>Lysobacteraceae</taxon>
        <taxon>Luteimonas</taxon>
    </lineage>
</organism>
<feature type="region of interest" description="Disordered" evidence="1">
    <location>
        <begin position="45"/>
        <end position="80"/>
    </location>
</feature>
<feature type="compositionally biased region" description="Basic and acidic residues" evidence="1">
    <location>
        <begin position="197"/>
        <end position="208"/>
    </location>
</feature>
<evidence type="ECO:0000256" key="1">
    <source>
        <dbReference type="SAM" id="MobiDB-lite"/>
    </source>
</evidence>
<reference evidence="3" key="1">
    <citation type="journal article" date="2019" name="Int. J. Syst. Evol. Microbiol.">
        <title>The Global Catalogue of Microorganisms (GCM) 10K type strain sequencing project: providing services to taxonomists for standard genome sequencing and annotation.</title>
        <authorList>
            <consortium name="The Broad Institute Genomics Platform"/>
            <consortium name="The Broad Institute Genome Sequencing Center for Infectious Disease"/>
            <person name="Wu L."/>
            <person name="Ma J."/>
        </authorList>
    </citation>
    <scope>NUCLEOTIDE SEQUENCE [LARGE SCALE GENOMIC DNA]</scope>
    <source>
        <strain evidence="3">JCM 18392</strain>
    </source>
</reference>
<gene>
    <name evidence="2" type="ORF">GCM10023332_19820</name>
</gene>
<feature type="region of interest" description="Disordered" evidence="1">
    <location>
        <begin position="94"/>
        <end position="268"/>
    </location>
</feature>
<keyword evidence="3" id="KW-1185">Reference proteome</keyword>
<evidence type="ECO:0000313" key="3">
    <source>
        <dbReference type="Proteomes" id="UP001501323"/>
    </source>
</evidence>
<comment type="caution">
    <text evidence="2">The sequence shown here is derived from an EMBL/GenBank/DDBJ whole genome shotgun (WGS) entry which is preliminary data.</text>
</comment>
<protein>
    <recommendedName>
        <fullName evidence="4">TolA protein</fullName>
    </recommendedName>
</protein>
<feature type="compositionally biased region" description="Polar residues" evidence="1">
    <location>
        <begin position="221"/>
        <end position="230"/>
    </location>
</feature>
<feature type="compositionally biased region" description="Low complexity" evidence="1">
    <location>
        <begin position="169"/>
        <end position="184"/>
    </location>
</feature>
<proteinExistence type="predicted"/>
<dbReference type="Proteomes" id="UP001501323">
    <property type="component" value="Unassembled WGS sequence"/>
</dbReference>